<evidence type="ECO:0000313" key="11">
    <source>
        <dbReference type="Proteomes" id="UP000025227"/>
    </source>
</evidence>
<keyword evidence="3 10" id="KW-0328">Glycosyltransferase</keyword>
<evidence type="ECO:0000313" key="12">
    <source>
        <dbReference type="WBParaSite" id="HCON_00138655-00001"/>
    </source>
</evidence>
<organism evidence="11 12">
    <name type="scientific">Haemonchus contortus</name>
    <name type="common">Barber pole worm</name>
    <dbReference type="NCBI Taxonomy" id="6289"/>
    <lineage>
        <taxon>Eukaryota</taxon>
        <taxon>Metazoa</taxon>
        <taxon>Ecdysozoa</taxon>
        <taxon>Nematoda</taxon>
        <taxon>Chromadorea</taxon>
        <taxon>Rhabditida</taxon>
        <taxon>Rhabditina</taxon>
        <taxon>Rhabditomorpha</taxon>
        <taxon>Strongyloidea</taxon>
        <taxon>Trichostrongylidae</taxon>
        <taxon>Haemonchus</taxon>
    </lineage>
</organism>
<evidence type="ECO:0000256" key="1">
    <source>
        <dbReference type="ARBA" id="ARBA00004323"/>
    </source>
</evidence>
<reference evidence="12" key="1">
    <citation type="submission" date="2020-12" db="UniProtKB">
        <authorList>
            <consortium name="WormBaseParasite"/>
        </authorList>
    </citation>
    <scope>IDENTIFICATION</scope>
    <source>
        <strain evidence="12">MHco3</strain>
    </source>
</reference>
<evidence type="ECO:0000256" key="4">
    <source>
        <dbReference type="ARBA" id="ARBA00022679"/>
    </source>
</evidence>
<evidence type="ECO:0000256" key="2">
    <source>
        <dbReference type="ARBA" id="ARBA00008661"/>
    </source>
</evidence>
<evidence type="ECO:0000256" key="5">
    <source>
        <dbReference type="ARBA" id="ARBA00022692"/>
    </source>
</evidence>
<evidence type="ECO:0000256" key="6">
    <source>
        <dbReference type="ARBA" id="ARBA00022968"/>
    </source>
</evidence>
<keyword evidence="7 10" id="KW-1133">Transmembrane helix</keyword>
<keyword evidence="9 10" id="KW-0472">Membrane</keyword>
<evidence type="ECO:0000256" key="9">
    <source>
        <dbReference type="ARBA" id="ARBA00023136"/>
    </source>
</evidence>
<dbReference type="OrthoDB" id="6355886at2759"/>
<dbReference type="PANTHER" id="PTHR11214:SF3">
    <property type="entry name" value="BETA-1,3-GALACTOSYLTRANSFERASE 6"/>
    <property type="match status" value="1"/>
</dbReference>
<dbReference type="Gene3D" id="3.90.550.50">
    <property type="match status" value="1"/>
</dbReference>
<protein>
    <recommendedName>
        <fullName evidence="10">Hexosyltransferase</fullName>
        <ecNumber evidence="10">2.4.1.-</ecNumber>
    </recommendedName>
</protein>
<comment type="subcellular location">
    <subcellularLocation>
        <location evidence="1 10">Golgi apparatus membrane</location>
        <topology evidence="1 10">Single-pass type II membrane protein</topology>
    </subcellularLocation>
</comment>
<evidence type="ECO:0000256" key="8">
    <source>
        <dbReference type="ARBA" id="ARBA00023034"/>
    </source>
</evidence>
<keyword evidence="5 10" id="KW-0812">Transmembrane</keyword>
<keyword evidence="8 10" id="KW-0333">Golgi apparatus</keyword>
<keyword evidence="11" id="KW-1185">Reference proteome</keyword>
<keyword evidence="6 10" id="KW-0735">Signal-anchor</keyword>
<dbReference type="GO" id="GO:0006493">
    <property type="term" value="P:protein O-linked glycosylation"/>
    <property type="evidence" value="ECO:0007669"/>
    <property type="project" value="TreeGrafter"/>
</dbReference>
<accession>A0A7I4YTK4</accession>
<name>A0A7I4YTK4_HAECO</name>
<evidence type="ECO:0000256" key="3">
    <source>
        <dbReference type="ARBA" id="ARBA00022676"/>
    </source>
</evidence>
<dbReference type="InterPro" id="IPR002659">
    <property type="entry name" value="Glyco_trans_31"/>
</dbReference>
<dbReference type="WBParaSite" id="HCON_00138655-00001">
    <property type="protein sequence ID" value="HCON_00138655-00001"/>
    <property type="gene ID" value="HCON_00138655"/>
</dbReference>
<dbReference type="PANTHER" id="PTHR11214">
    <property type="entry name" value="BETA-1,3-N-ACETYLGLUCOSAMINYLTRANSFERASE"/>
    <property type="match status" value="1"/>
</dbReference>
<keyword evidence="4" id="KW-0808">Transferase</keyword>
<dbReference type="Pfam" id="PF01762">
    <property type="entry name" value="Galactosyl_T"/>
    <property type="match status" value="1"/>
</dbReference>
<dbReference type="OMA" id="WHRTIEC"/>
<dbReference type="Proteomes" id="UP000025227">
    <property type="component" value="Unplaced"/>
</dbReference>
<dbReference type="GO" id="GO:0016758">
    <property type="term" value="F:hexosyltransferase activity"/>
    <property type="evidence" value="ECO:0007669"/>
    <property type="project" value="InterPro"/>
</dbReference>
<evidence type="ECO:0000256" key="10">
    <source>
        <dbReference type="RuleBase" id="RU363063"/>
    </source>
</evidence>
<feature type="transmembrane region" description="Helical" evidence="10">
    <location>
        <begin position="12"/>
        <end position="31"/>
    </location>
</feature>
<sequence length="330" mass="38385">MCSDGNFKKKREIIIITLLYCYFLLRLSYYTELLYLDDIPMPNQIIFKNNTINYKYLSLPNTSKCNDAKSMVVAVVLSTPEQILTRQIIRNSWASPSRSKAVRDGIITVFFIVGAPKSDIEMERLLAEQRSYQDMIVTDLMDTYENLVLKVNVMLNFFVYNCRKANYLIKVDDDVSIHLDRMLAYWSLASRNKAKIYCRLCVLCPPFRNESDKWYISRQYWGRRTYPTYCHGSFYLLGRSAAQGILRETRYFEPIPFEDVFYTGILASTAGYPRVEWSGRIIAVDEAKWHRTIECDASRNALTFAVSSFKTSNGLMAAFEHLVSFQCLTY</sequence>
<dbReference type="AlphaFoldDB" id="A0A7I4YTK4"/>
<proteinExistence type="inferred from homology"/>
<evidence type="ECO:0000256" key="7">
    <source>
        <dbReference type="ARBA" id="ARBA00022989"/>
    </source>
</evidence>
<comment type="similarity">
    <text evidence="2 10">Belongs to the glycosyltransferase 31 family.</text>
</comment>
<dbReference type="GO" id="GO:0000139">
    <property type="term" value="C:Golgi membrane"/>
    <property type="evidence" value="ECO:0007669"/>
    <property type="project" value="UniProtKB-SubCell"/>
</dbReference>
<dbReference type="EC" id="2.4.1.-" evidence="10"/>